<dbReference type="InterPro" id="IPR029045">
    <property type="entry name" value="ClpP/crotonase-like_dom_sf"/>
</dbReference>
<dbReference type="Proteomes" id="UP000887023">
    <property type="component" value="Chromosome"/>
</dbReference>
<protein>
    <submittedName>
        <fullName evidence="1">Enoyl-CoA hydratase/isomerase family protein</fullName>
    </submittedName>
</protein>
<gene>
    <name evidence="1" type="ORF">KV203_00860</name>
</gene>
<dbReference type="Pfam" id="PF00378">
    <property type="entry name" value="ECH_1"/>
    <property type="match status" value="1"/>
</dbReference>
<dbReference type="SUPFAM" id="SSF52096">
    <property type="entry name" value="ClpP/crotonase"/>
    <property type="match status" value="1"/>
</dbReference>
<dbReference type="CDD" id="cd06558">
    <property type="entry name" value="crotonase-like"/>
    <property type="match status" value="1"/>
</dbReference>
<dbReference type="EMBL" id="CP079105">
    <property type="protein sequence ID" value="QXQ14051.1"/>
    <property type="molecule type" value="Genomic_DNA"/>
</dbReference>
<name>A0ABX8S9A3_9ACTN</name>
<dbReference type="RefSeq" id="WP_066474624.1">
    <property type="nucleotide sequence ID" value="NZ_CBCRUZ010000010.1"/>
</dbReference>
<evidence type="ECO:0000313" key="2">
    <source>
        <dbReference type="Proteomes" id="UP000887023"/>
    </source>
</evidence>
<sequence>MRKNSAALADTRFDRLEVTIDGTVAVVRMDGGPLGMLDRPLVADLAGLVDVADRDPAVRAVVLTGARPDRFAGHADVRWMREGSDNSPPVGRRGAVAALRFVGAAARSVRFRAAASRTVLAGVLELDRFHDTFVRMNSSSVIYLAAINGAALGGGAELAWACDIRLIADHADACLGQPEVLMGFHPGGGGTQRLTHLVGPQRALRMILDGAPIDAARALEIGAVDAVVDPADLVGEAIGWARRLAARPAAAVGAIKRAVYFAASRPLSEGLLAERSEFLQVLATPQTREIMHAYIRDYEAAGRLLLHDPEARDQALQHGHWPVAGG</sequence>
<accession>A0ABX8S9A3</accession>
<dbReference type="InterPro" id="IPR001753">
    <property type="entry name" value="Enoyl-CoA_hydra/iso"/>
</dbReference>
<dbReference type="PANTHER" id="PTHR11941:SF54">
    <property type="entry name" value="ENOYL-COA HYDRATASE, MITOCHONDRIAL"/>
    <property type="match status" value="1"/>
</dbReference>
<proteinExistence type="predicted"/>
<evidence type="ECO:0000313" key="1">
    <source>
        <dbReference type="EMBL" id="QXQ14051.1"/>
    </source>
</evidence>
<dbReference type="Gene3D" id="3.90.226.10">
    <property type="entry name" value="2-enoyl-CoA Hydratase, Chain A, domain 1"/>
    <property type="match status" value="1"/>
</dbReference>
<reference evidence="1" key="1">
    <citation type="submission" date="2021-07" db="EMBL/GenBank/DDBJ databases">
        <title>Candidatus Kaistella beijingensis sp. nov. isolated from a municipal wastewater treatment plant is involved in sludge foaming.</title>
        <authorList>
            <person name="Song Y."/>
            <person name="Liu S.-J."/>
        </authorList>
    </citation>
    <scope>NUCLEOTIDE SEQUENCE</scope>
    <source>
        <strain evidence="1">DSM 43998</strain>
    </source>
</reference>
<keyword evidence="2" id="KW-1185">Reference proteome</keyword>
<dbReference type="PANTHER" id="PTHR11941">
    <property type="entry name" value="ENOYL-COA HYDRATASE-RELATED"/>
    <property type="match status" value="1"/>
</dbReference>
<organism evidence="1 2">
    <name type="scientific">Skermania pinensis</name>
    <dbReference type="NCBI Taxonomy" id="39122"/>
    <lineage>
        <taxon>Bacteria</taxon>
        <taxon>Bacillati</taxon>
        <taxon>Actinomycetota</taxon>
        <taxon>Actinomycetes</taxon>
        <taxon>Mycobacteriales</taxon>
        <taxon>Gordoniaceae</taxon>
        <taxon>Skermania</taxon>
    </lineage>
</organism>